<feature type="region of interest" description="Disordered" evidence="1">
    <location>
        <begin position="1"/>
        <end position="21"/>
    </location>
</feature>
<evidence type="ECO:0000256" key="1">
    <source>
        <dbReference type="SAM" id="MobiDB-lite"/>
    </source>
</evidence>
<comment type="caution">
    <text evidence="2">The sequence shown here is derived from an EMBL/GenBank/DDBJ whole genome shotgun (WGS) entry which is preliminary data.</text>
</comment>
<organism evidence="2 3">
    <name type="scientific">Rhipicephalus sanguineus</name>
    <name type="common">Brown dog tick</name>
    <name type="synonym">Ixodes sanguineus</name>
    <dbReference type="NCBI Taxonomy" id="34632"/>
    <lineage>
        <taxon>Eukaryota</taxon>
        <taxon>Metazoa</taxon>
        <taxon>Ecdysozoa</taxon>
        <taxon>Arthropoda</taxon>
        <taxon>Chelicerata</taxon>
        <taxon>Arachnida</taxon>
        <taxon>Acari</taxon>
        <taxon>Parasitiformes</taxon>
        <taxon>Ixodida</taxon>
        <taxon>Ixodoidea</taxon>
        <taxon>Ixodidae</taxon>
        <taxon>Rhipicephalinae</taxon>
        <taxon>Rhipicephalus</taxon>
        <taxon>Rhipicephalus</taxon>
    </lineage>
</organism>
<dbReference type="Proteomes" id="UP000821837">
    <property type="component" value="Unassembled WGS sequence"/>
</dbReference>
<protein>
    <submittedName>
        <fullName evidence="2">Uncharacterized protein</fullName>
    </submittedName>
</protein>
<feature type="compositionally biased region" description="Polar residues" evidence="1">
    <location>
        <begin position="1"/>
        <end position="10"/>
    </location>
</feature>
<accession>A0A9D4PTX2</accession>
<evidence type="ECO:0000313" key="2">
    <source>
        <dbReference type="EMBL" id="KAH7955572.1"/>
    </source>
</evidence>
<keyword evidence="3" id="KW-1185">Reference proteome</keyword>
<reference evidence="2" key="1">
    <citation type="journal article" date="2020" name="Cell">
        <title>Large-Scale Comparative Analyses of Tick Genomes Elucidate Their Genetic Diversity and Vector Capacities.</title>
        <authorList>
            <consortium name="Tick Genome and Microbiome Consortium (TIGMIC)"/>
            <person name="Jia N."/>
            <person name="Wang J."/>
            <person name="Shi W."/>
            <person name="Du L."/>
            <person name="Sun Y."/>
            <person name="Zhan W."/>
            <person name="Jiang J.F."/>
            <person name="Wang Q."/>
            <person name="Zhang B."/>
            <person name="Ji P."/>
            <person name="Bell-Sakyi L."/>
            <person name="Cui X.M."/>
            <person name="Yuan T.T."/>
            <person name="Jiang B.G."/>
            <person name="Yang W.F."/>
            <person name="Lam T.T."/>
            <person name="Chang Q.C."/>
            <person name="Ding S.J."/>
            <person name="Wang X.J."/>
            <person name="Zhu J.G."/>
            <person name="Ruan X.D."/>
            <person name="Zhao L."/>
            <person name="Wei J.T."/>
            <person name="Ye R.Z."/>
            <person name="Que T.C."/>
            <person name="Du C.H."/>
            <person name="Zhou Y.H."/>
            <person name="Cheng J.X."/>
            <person name="Dai P.F."/>
            <person name="Guo W.B."/>
            <person name="Han X.H."/>
            <person name="Huang E.J."/>
            <person name="Li L.F."/>
            <person name="Wei W."/>
            <person name="Gao Y.C."/>
            <person name="Liu J.Z."/>
            <person name="Shao H.Z."/>
            <person name="Wang X."/>
            <person name="Wang C.C."/>
            <person name="Yang T.C."/>
            <person name="Huo Q.B."/>
            <person name="Li W."/>
            <person name="Chen H.Y."/>
            <person name="Chen S.E."/>
            <person name="Zhou L.G."/>
            <person name="Ni X.B."/>
            <person name="Tian J.H."/>
            <person name="Sheng Y."/>
            <person name="Liu T."/>
            <person name="Pan Y.S."/>
            <person name="Xia L.Y."/>
            <person name="Li J."/>
            <person name="Zhao F."/>
            <person name="Cao W.C."/>
        </authorList>
    </citation>
    <scope>NUCLEOTIDE SEQUENCE</scope>
    <source>
        <strain evidence="2">Rsan-2018</strain>
    </source>
</reference>
<reference evidence="2" key="2">
    <citation type="submission" date="2021-09" db="EMBL/GenBank/DDBJ databases">
        <authorList>
            <person name="Jia N."/>
            <person name="Wang J."/>
            <person name="Shi W."/>
            <person name="Du L."/>
            <person name="Sun Y."/>
            <person name="Zhan W."/>
            <person name="Jiang J."/>
            <person name="Wang Q."/>
            <person name="Zhang B."/>
            <person name="Ji P."/>
            <person name="Sakyi L.B."/>
            <person name="Cui X."/>
            <person name="Yuan T."/>
            <person name="Jiang B."/>
            <person name="Yang W."/>
            <person name="Lam T.T.-Y."/>
            <person name="Chang Q."/>
            <person name="Ding S."/>
            <person name="Wang X."/>
            <person name="Zhu J."/>
            <person name="Ruan X."/>
            <person name="Zhao L."/>
            <person name="Wei J."/>
            <person name="Que T."/>
            <person name="Du C."/>
            <person name="Cheng J."/>
            <person name="Dai P."/>
            <person name="Han X."/>
            <person name="Huang E."/>
            <person name="Gao Y."/>
            <person name="Liu J."/>
            <person name="Shao H."/>
            <person name="Ye R."/>
            <person name="Li L."/>
            <person name="Wei W."/>
            <person name="Wang X."/>
            <person name="Wang C."/>
            <person name="Huo Q."/>
            <person name="Li W."/>
            <person name="Guo W."/>
            <person name="Chen H."/>
            <person name="Chen S."/>
            <person name="Zhou L."/>
            <person name="Zhou L."/>
            <person name="Ni X."/>
            <person name="Tian J."/>
            <person name="Zhou Y."/>
            <person name="Sheng Y."/>
            <person name="Liu T."/>
            <person name="Pan Y."/>
            <person name="Xia L."/>
            <person name="Li J."/>
            <person name="Zhao F."/>
            <person name="Cao W."/>
        </authorList>
    </citation>
    <scope>NUCLEOTIDE SEQUENCE</scope>
    <source>
        <strain evidence="2">Rsan-2018</strain>
        <tissue evidence="2">Larvae</tissue>
    </source>
</reference>
<proteinExistence type="predicted"/>
<gene>
    <name evidence="2" type="ORF">HPB52_001378</name>
</gene>
<evidence type="ECO:0000313" key="3">
    <source>
        <dbReference type="Proteomes" id="UP000821837"/>
    </source>
</evidence>
<name>A0A9D4PTX2_RHISA</name>
<sequence length="105" mass="11077">MLRSSVTLRSTPKHSQEDTSTATVFRRLFTRTLMTSGHAKSPDASAKGDLCRKAPFDADGLNIKGPATAGSSGITQCEARALARRRAHVEHTSMKSSMAGSVASG</sequence>
<dbReference type="AlphaFoldDB" id="A0A9D4PTX2"/>
<dbReference type="EMBL" id="JABSTV010001250">
    <property type="protein sequence ID" value="KAH7955572.1"/>
    <property type="molecule type" value="Genomic_DNA"/>
</dbReference>